<evidence type="ECO:0000313" key="2">
    <source>
        <dbReference type="Proteomes" id="UP000189981"/>
    </source>
</evidence>
<dbReference type="EMBL" id="FUYR01000005">
    <property type="protein sequence ID" value="SKB89290.1"/>
    <property type="molecule type" value="Genomic_DNA"/>
</dbReference>
<dbReference type="RefSeq" id="WP_079703822.1">
    <property type="nucleotide sequence ID" value="NZ_FUYR01000005.1"/>
</dbReference>
<gene>
    <name evidence="1" type="ORF">SAMN05661099_3324</name>
</gene>
<protein>
    <submittedName>
        <fullName evidence="1">Gluconate 2-dehydrogenase subunit 3</fullName>
    </submittedName>
</protein>
<keyword evidence="2" id="KW-1185">Reference proteome</keyword>
<accession>A0A1T5EZZ1</accession>
<organism evidence="1 2">
    <name type="scientific">Daejeonella lutea</name>
    <dbReference type="NCBI Taxonomy" id="572036"/>
    <lineage>
        <taxon>Bacteria</taxon>
        <taxon>Pseudomonadati</taxon>
        <taxon>Bacteroidota</taxon>
        <taxon>Sphingobacteriia</taxon>
        <taxon>Sphingobacteriales</taxon>
        <taxon>Sphingobacteriaceae</taxon>
        <taxon>Daejeonella</taxon>
    </lineage>
</organism>
<proteinExistence type="predicted"/>
<dbReference type="AlphaFoldDB" id="A0A1T5EZZ1"/>
<dbReference type="Pfam" id="PF13618">
    <property type="entry name" value="Gluconate_2-dh3"/>
    <property type="match status" value="1"/>
</dbReference>
<dbReference type="OrthoDB" id="6385145at2"/>
<sequence length="190" mass="21455">MDRREAIAQVSWILGGTIIGSSIFLETGCKTSAEKAKDFFDNETIALLNEMAETILPKTTTPGAKDAKVGEFMAVMVKDCYTKKDQGIFREGIDRLEKRCKEDTGKAFMECTPDERTNFFVKMDALQKAYMDAKTADQPSHYFRMVKELTLLGFFTSEIGSTKAMRYIETPGKYDGNVPYKKGDRMWANS</sequence>
<name>A0A1T5EZZ1_9SPHI</name>
<dbReference type="InterPro" id="IPR027056">
    <property type="entry name" value="Gluconate_2DH_su3"/>
</dbReference>
<dbReference type="STRING" id="572036.SAMN05661099_3324"/>
<dbReference type="Proteomes" id="UP000189981">
    <property type="component" value="Unassembled WGS sequence"/>
</dbReference>
<evidence type="ECO:0000313" key="1">
    <source>
        <dbReference type="EMBL" id="SKB89290.1"/>
    </source>
</evidence>
<reference evidence="2" key="1">
    <citation type="submission" date="2017-02" db="EMBL/GenBank/DDBJ databases">
        <authorList>
            <person name="Varghese N."/>
            <person name="Submissions S."/>
        </authorList>
    </citation>
    <scope>NUCLEOTIDE SEQUENCE [LARGE SCALE GENOMIC DNA]</scope>
    <source>
        <strain evidence="2">DSM 22385</strain>
    </source>
</reference>